<dbReference type="AlphaFoldDB" id="A0A8J6EH58"/>
<comment type="caution">
    <text evidence="1">The sequence shown here is derived from an EMBL/GenBank/DDBJ whole genome shotgun (WGS) entry which is preliminary data.</text>
</comment>
<evidence type="ECO:0000313" key="2">
    <source>
        <dbReference type="Proteomes" id="UP000770717"/>
    </source>
</evidence>
<keyword evidence="2" id="KW-1185">Reference proteome</keyword>
<gene>
    <name evidence="1" type="ORF">GDO78_021122</name>
</gene>
<protein>
    <submittedName>
        <fullName evidence="1">Uncharacterized protein</fullName>
    </submittedName>
</protein>
<accession>A0A8J6EH58</accession>
<organism evidence="1 2">
    <name type="scientific">Eleutherodactylus coqui</name>
    <name type="common">Puerto Rican coqui</name>
    <dbReference type="NCBI Taxonomy" id="57060"/>
    <lineage>
        <taxon>Eukaryota</taxon>
        <taxon>Metazoa</taxon>
        <taxon>Chordata</taxon>
        <taxon>Craniata</taxon>
        <taxon>Vertebrata</taxon>
        <taxon>Euteleostomi</taxon>
        <taxon>Amphibia</taxon>
        <taxon>Batrachia</taxon>
        <taxon>Anura</taxon>
        <taxon>Neobatrachia</taxon>
        <taxon>Hyloidea</taxon>
        <taxon>Eleutherodactylidae</taxon>
        <taxon>Eleutherodactylinae</taxon>
        <taxon>Eleutherodactylus</taxon>
        <taxon>Eleutherodactylus</taxon>
    </lineage>
</organism>
<proteinExistence type="predicted"/>
<name>A0A8J6EH58_ELECQ</name>
<dbReference type="Proteomes" id="UP000770717">
    <property type="component" value="Unassembled WGS sequence"/>
</dbReference>
<reference evidence="1" key="1">
    <citation type="thesis" date="2020" institute="ProQuest LLC" country="789 East Eisenhower Parkway, Ann Arbor, MI, USA">
        <title>Comparative Genomics and Chromosome Evolution.</title>
        <authorList>
            <person name="Mudd A.B."/>
        </authorList>
    </citation>
    <scope>NUCLEOTIDE SEQUENCE</scope>
    <source>
        <strain evidence="1">HN-11 Male</strain>
        <tissue evidence="1">Kidney and liver</tissue>
    </source>
</reference>
<sequence length="109" mass="12228">MVLIMVVSAIAGSSDPKSVRQLPAGCRGSSLWSNSGTSFAAIHMLICFTFYWRTSRTFLTNHPIYQEVKHISWHKSQQNRASPAIHTLKTLLLCRKVALSCQVQPRAAW</sequence>
<dbReference type="EMBL" id="WNTK01000608">
    <property type="protein sequence ID" value="KAG9469152.1"/>
    <property type="molecule type" value="Genomic_DNA"/>
</dbReference>
<evidence type="ECO:0000313" key="1">
    <source>
        <dbReference type="EMBL" id="KAG9469152.1"/>
    </source>
</evidence>